<dbReference type="PANTHER" id="PTHR10825:SF29">
    <property type="entry name" value="POLYCOMB GROUP RING FINGER PROTEIN 1"/>
    <property type="match status" value="1"/>
</dbReference>
<gene>
    <name evidence="10" type="ORF">PYX00_001042</name>
</gene>
<feature type="region of interest" description="Disordered" evidence="7">
    <location>
        <begin position="790"/>
        <end position="809"/>
    </location>
</feature>
<feature type="compositionally biased region" description="Basic and acidic residues" evidence="7">
    <location>
        <begin position="620"/>
        <end position="639"/>
    </location>
</feature>
<dbReference type="SUPFAM" id="SSF57850">
    <property type="entry name" value="RING/U-box"/>
    <property type="match status" value="1"/>
</dbReference>
<dbReference type="AlphaFoldDB" id="A0AAW2IB01"/>
<dbReference type="SMART" id="SM00184">
    <property type="entry name" value="RING"/>
    <property type="match status" value="1"/>
</dbReference>
<dbReference type="GO" id="GO:1990841">
    <property type="term" value="F:promoter-specific chromatin binding"/>
    <property type="evidence" value="ECO:0007669"/>
    <property type="project" value="TreeGrafter"/>
</dbReference>
<feature type="compositionally biased region" description="Basic and acidic residues" evidence="7">
    <location>
        <begin position="647"/>
        <end position="668"/>
    </location>
</feature>
<evidence type="ECO:0000313" key="10">
    <source>
        <dbReference type="EMBL" id="KAL0279500.1"/>
    </source>
</evidence>
<dbReference type="EMBL" id="JARGDH010000001">
    <property type="protein sequence ID" value="KAL0279500.1"/>
    <property type="molecule type" value="Genomic_DNA"/>
</dbReference>
<dbReference type="InterPro" id="IPR032443">
    <property type="entry name" value="RAWUL"/>
</dbReference>
<feature type="chain" id="PRO_5043957492" description="RING-type domain-containing protein" evidence="8">
    <location>
        <begin position="29"/>
        <end position="950"/>
    </location>
</feature>
<feature type="region of interest" description="Disordered" evidence="7">
    <location>
        <begin position="372"/>
        <end position="490"/>
    </location>
</feature>
<evidence type="ECO:0000256" key="4">
    <source>
        <dbReference type="ARBA" id="ARBA00022833"/>
    </source>
</evidence>
<dbReference type="PROSITE" id="PS00518">
    <property type="entry name" value="ZF_RING_1"/>
    <property type="match status" value="1"/>
</dbReference>
<comment type="subcellular location">
    <subcellularLocation>
        <location evidence="1">Nucleus</location>
    </subcellularLocation>
</comment>
<feature type="compositionally biased region" description="Basic and acidic residues" evidence="7">
    <location>
        <begin position="397"/>
        <end position="408"/>
    </location>
</feature>
<feature type="domain" description="RING-type" evidence="9">
    <location>
        <begin position="18"/>
        <end position="57"/>
    </location>
</feature>
<evidence type="ECO:0000256" key="5">
    <source>
        <dbReference type="ARBA" id="ARBA00023242"/>
    </source>
</evidence>
<feature type="compositionally biased region" description="Basic and acidic residues" evidence="7">
    <location>
        <begin position="448"/>
        <end position="469"/>
    </location>
</feature>
<dbReference type="PANTHER" id="PTHR10825">
    <property type="entry name" value="RING FINGER DOMAIN-CONTAINING, POLYCOMB GROUP COMPONENT"/>
    <property type="match status" value="1"/>
</dbReference>
<keyword evidence="3 6" id="KW-0863">Zinc-finger</keyword>
<evidence type="ECO:0000259" key="9">
    <source>
        <dbReference type="PROSITE" id="PS50089"/>
    </source>
</evidence>
<keyword evidence="4" id="KW-0862">Zinc</keyword>
<feature type="region of interest" description="Disordered" evidence="7">
    <location>
        <begin position="311"/>
        <end position="352"/>
    </location>
</feature>
<feature type="compositionally biased region" description="Basic and acidic residues" evidence="7">
    <location>
        <begin position="537"/>
        <end position="561"/>
    </location>
</feature>
<feature type="compositionally biased region" description="Basic and acidic residues" evidence="7">
    <location>
        <begin position="517"/>
        <end position="529"/>
    </location>
</feature>
<feature type="compositionally biased region" description="Polar residues" evidence="7">
    <location>
        <begin position="880"/>
        <end position="889"/>
    </location>
</feature>
<feature type="region of interest" description="Disordered" evidence="7">
    <location>
        <begin position="731"/>
        <end position="756"/>
    </location>
</feature>
<evidence type="ECO:0000256" key="2">
    <source>
        <dbReference type="ARBA" id="ARBA00022723"/>
    </source>
</evidence>
<feature type="region of interest" description="Disordered" evidence="7">
    <location>
        <begin position="614"/>
        <end position="668"/>
    </location>
</feature>
<feature type="compositionally biased region" description="Basic and acidic residues" evidence="7">
    <location>
        <begin position="421"/>
        <end position="434"/>
    </location>
</feature>
<accession>A0AAW2IB01</accession>
<keyword evidence="8" id="KW-0732">Signal</keyword>
<dbReference type="InterPro" id="IPR013083">
    <property type="entry name" value="Znf_RING/FYVE/PHD"/>
</dbReference>
<dbReference type="InterPro" id="IPR001841">
    <property type="entry name" value="Znf_RING"/>
</dbReference>
<comment type="caution">
    <text evidence="10">The sequence shown here is derived from an EMBL/GenBank/DDBJ whole genome shotgun (WGS) entry which is preliminary data.</text>
</comment>
<feature type="region of interest" description="Disordered" evidence="7">
    <location>
        <begin position="513"/>
        <end position="561"/>
    </location>
</feature>
<dbReference type="Pfam" id="PF16207">
    <property type="entry name" value="RAWUL"/>
    <property type="match status" value="1"/>
</dbReference>
<sequence>MRAGKRLNIASLNAHLICVICSGYYVEATTIVECLHTFCRSCIINYLKSSKFCPICDVQIHHSKPWSSLRPDKTMQDLVYKLVPGLYQDEMRRRRQFYSGLAEDSAGAGEGEEKGLLPHGARFFAQDDSISLSLEYYTGQSDSENDEKGSPANGKPKRYLQCPAAVTVRHLKKFLQMKYGIGVDSWVDIIYNDECLPDYFSLIDVAYTFTWRRTSPMRLSYRIFTKKPVKSVKAGNKYQTVSAVEDERNCAGKHTSSLEQQRQSEYLGNFNLNPTKSGFCKSSNANVMNNNNNVYSEIKSKTFKDELNIDDGSGDKLFPSSEDSNASGLRIMSEKENSEESQESIAIQKPKDCDLQSFDEAAEDGFSAKKLLKSKHKEVKKERKKHEAAEKRRKSAGHAEEEKKFADGRKRRRSMLEGPNDDERLSRFEIRDRTEEEELEPLANLKNEALRKVFVLKDKPEPVKEEEVRRKKRKKSKHHEGEAKKRKTDLIPTSPSILSFAKDPLKLKVKLTPIIKPSEEEPAEKPAEKEIEEWECEKDSKAETEKDDSGKKSVSDKERLLHLRAVRHKNIIKTNPQSYINAPRSLTISKVDASDQQVAKPRILESRPSLEIMLVPPSDAKPKPAEPEKKPEPSSKEVMDTFGVLDLSEKSTRTKESSLSPQKEETVERTKKAAQQSIMQIAQNLVNRKLSPILPDKRFDSDPTTAAAAMRNLKTLSDTAVNILMAAQSKGFPASPESPKRYPTLTASPPQKPKDCENGTGLKIPMFPAARERNNPIPPVPNLHEIYPKGRGRPPLARPTPPVIKPGQNQTVRQIPNPSALLNRQNNQPLLNRLAATHKFPENGDAAPKTSKLGSIPPLQSIKSKLIISDELSPLPKLPNSNAKPVQNGSDGGPISAAVKNGDDQKKAVVAKVTNGANTLRRIESMARNIESVAAGLTARAVSNAMVDAK</sequence>
<dbReference type="FunFam" id="3.30.40.10:FF:000122">
    <property type="entry name" value="polycomb group RING finger protein 1"/>
    <property type="match status" value="1"/>
</dbReference>
<keyword evidence="2" id="KW-0479">Metal-binding</keyword>
<dbReference type="Gene3D" id="3.30.40.10">
    <property type="entry name" value="Zinc/RING finger domain, C3HC4 (zinc finger)"/>
    <property type="match status" value="1"/>
</dbReference>
<feature type="region of interest" description="Disordered" evidence="7">
    <location>
        <begin position="880"/>
        <end position="905"/>
    </location>
</feature>
<evidence type="ECO:0000256" key="7">
    <source>
        <dbReference type="SAM" id="MobiDB-lite"/>
    </source>
</evidence>
<proteinExistence type="predicted"/>
<dbReference type="GO" id="GO:0008270">
    <property type="term" value="F:zinc ion binding"/>
    <property type="evidence" value="ECO:0007669"/>
    <property type="project" value="UniProtKB-KW"/>
</dbReference>
<dbReference type="GO" id="GO:0035102">
    <property type="term" value="C:PRC1 complex"/>
    <property type="evidence" value="ECO:0007669"/>
    <property type="project" value="TreeGrafter"/>
</dbReference>
<protein>
    <recommendedName>
        <fullName evidence="9">RING-type domain-containing protein</fullName>
    </recommendedName>
</protein>
<evidence type="ECO:0000256" key="6">
    <source>
        <dbReference type="PROSITE-ProRule" id="PRU00175"/>
    </source>
</evidence>
<feature type="compositionally biased region" description="Basic and acidic residues" evidence="7">
    <location>
        <begin position="379"/>
        <end position="390"/>
    </location>
</feature>
<evidence type="ECO:0000256" key="3">
    <source>
        <dbReference type="ARBA" id="ARBA00022771"/>
    </source>
</evidence>
<feature type="signal peptide" evidence="8">
    <location>
        <begin position="1"/>
        <end position="28"/>
    </location>
</feature>
<keyword evidence="5" id="KW-0539">Nucleus</keyword>
<evidence type="ECO:0000256" key="8">
    <source>
        <dbReference type="SAM" id="SignalP"/>
    </source>
</evidence>
<dbReference type="Gene3D" id="3.10.20.90">
    <property type="entry name" value="Phosphatidylinositol 3-kinase Catalytic Subunit, Chain A, domain 1"/>
    <property type="match status" value="1"/>
</dbReference>
<dbReference type="CDD" id="cd17082">
    <property type="entry name" value="RAWUL_PCGF2_like"/>
    <property type="match status" value="1"/>
</dbReference>
<name>A0AAW2IB01_9NEOP</name>
<evidence type="ECO:0000256" key="1">
    <source>
        <dbReference type="ARBA" id="ARBA00004123"/>
    </source>
</evidence>
<dbReference type="Pfam" id="PF13923">
    <property type="entry name" value="zf-C3HC4_2"/>
    <property type="match status" value="1"/>
</dbReference>
<organism evidence="10">
    <name type="scientific">Menopon gallinae</name>
    <name type="common">poultry shaft louse</name>
    <dbReference type="NCBI Taxonomy" id="328185"/>
    <lineage>
        <taxon>Eukaryota</taxon>
        <taxon>Metazoa</taxon>
        <taxon>Ecdysozoa</taxon>
        <taxon>Arthropoda</taxon>
        <taxon>Hexapoda</taxon>
        <taxon>Insecta</taxon>
        <taxon>Pterygota</taxon>
        <taxon>Neoptera</taxon>
        <taxon>Paraneoptera</taxon>
        <taxon>Psocodea</taxon>
        <taxon>Troctomorpha</taxon>
        <taxon>Phthiraptera</taxon>
        <taxon>Amblycera</taxon>
        <taxon>Menoponidae</taxon>
        <taxon>Menopon</taxon>
    </lineage>
</organism>
<dbReference type="PROSITE" id="PS50089">
    <property type="entry name" value="ZF_RING_2"/>
    <property type="match status" value="1"/>
</dbReference>
<dbReference type="InterPro" id="IPR017907">
    <property type="entry name" value="Znf_RING_CS"/>
</dbReference>
<reference evidence="10" key="1">
    <citation type="journal article" date="2024" name="Gigascience">
        <title>Chromosome-level genome of the poultry shaft louse Menopon gallinae provides insight into the host-switching and adaptive evolution of parasitic lice.</title>
        <authorList>
            <person name="Xu Y."/>
            <person name="Ma L."/>
            <person name="Liu S."/>
            <person name="Liang Y."/>
            <person name="Liu Q."/>
            <person name="He Z."/>
            <person name="Tian L."/>
            <person name="Duan Y."/>
            <person name="Cai W."/>
            <person name="Li H."/>
            <person name="Song F."/>
        </authorList>
    </citation>
    <scope>NUCLEOTIDE SEQUENCE</scope>
    <source>
        <strain evidence="10">Cailab_2023a</strain>
    </source>
</reference>
<dbReference type="GO" id="GO:0000122">
    <property type="term" value="P:negative regulation of transcription by RNA polymerase II"/>
    <property type="evidence" value="ECO:0007669"/>
    <property type="project" value="TreeGrafter"/>
</dbReference>